<dbReference type="Pfam" id="PF03435">
    <property type="entry name" value="Sacchrp_dh_NADP"/>
    <property type="match status" value="1"/>
</dbReference>
<name>A0A975K5A2_9SPHN</name>
<evidence type="ECO:0000259" key="1">
    <source>
        <dbReference type="Pfam" id="PF03435"/>
    </source>
</evidence>
<gene>
    <name evidence="3" type="ORF">KFK14_19070</name>
</gene>
<feature type="domain" description="DUF4166" evidence="2">
    <location>
        <begin position="384"/>
        <end position="538"/>
    </location>
</feature>
<sequence length="544" mass="59352">MSRILLLGGYGGFGGRIAWRLVSAGHEVLVAGRSISKARAFCGEAPSLIPLTLDRSRITTALEEHRPTIVVDASGPFQAMDHAIPKACIAAGVHYVDIADSRDFVCGIRALDDAARAAGVTILSGASSMPALSGAAVRHLAHGMDRVRAVEMAISASNKATAGPAVSAAIIGQVGQPMRIWRGQHWTKAFGWQEMRSVRFQCAGSAAITGRKVALVDVPDLALMPERLAGCPAVSFRAGTELWFQNWALWLTSWLVRWRLVATLAPLARLLHPLQSLTRSLGSDRSAMSVRLFGDVAGRKVERRWTLIADRGDGPEVPTLSVVPVIARILSGQEAAGARDAGEALTLDDYADALGKLAIHHDTKELSAQPSLYERVMGNRFAMLPPEVRAIHDVFRDGGATGEAEVTGAANPFAALIARIVGFPKPGRHRLHVHFRELDGYESWTRDFSGRRFQSHLSQRGRWLVERFGPFRFAFDLPSDAEGLTMIMERWWVGPLPLPKWLAPSSTAREWSEGGHFHFDVPIALPLIGRLVHYRGWLEPLENG</sequence>
<dbReference type="PANTHER" id="PTHR43796:SF2">
    <property type="entry name" value="CARBOXYNORSPERMIDINE SYNTHASE"/>
    <property type="match status" value="1"/>
</dbReference>
<dbReference type="Gene3D" id="3.40.50.720">
    <property type="entry name" value="NAD(P)-binding Rossmann-like Domain"/>
    <property type="match status" value="1"/>
</dbReference>
<evidence type="ECO:0000313" key="4">
    <source>
        <dbReference type="Proteomes" id="UP000681425"/>
    </source>
</evidence>
<proteinExistence type="predicted"/>
<dbReference type="EMBL" id="CP073910">
    <property type="protein sequence ID" value="QUT05086.1"/>
    <property type="molecule type" value="Genomic_DNA"/>
</dbReference>
<protein>
    <submittedName>
        <fullName evidence="3">DUF4166 domain-containing protein</fullName>
    </submittedName>
</protein>
<dbReference type="InterPro" id="IPR005097">
    <property type="entry name" value="Sacchrp_dh_NADP-bd"/>
</dbReference>
<dbReference type="InterPro" id="IPR025311">
    <property type="entry name" value="DUF4166"/>
</dbReference>
<keyword evidence="4" id="KW-1185">Reference proteome</keyword>
<feature type="domain" description="Saccharopine dehydrogenase NADP binding" evidence="1">
    <location>
        <begin position="4"/>
        <end position="123"/>
    </location>
</feature>
<dbReference type="Pfam" id="PF13761">
    <property type="entry name" value="DUF4166"/>
    <property type="match status" value="1"/>
</dbReference>
<evidence type="ECO:0000259" key="2">
    <source>
        <dbReference type="Pfam" id="PF13761"/>
    </source>
</evidence>
<reference evidence="3" key="1">
    <citation type="submission" date="2021-04" db="EMBL/GenBank/DDBJ databases">
        <title>Isolation of p-tert-butylphenol degrading bacteria Sphingobium phenoxybenzoativorans Tas13 from active sludge.</title>
        <authorList>
            <person name="Li Y."/>
        </authorList>
    </citation>
    <scope>NUCLEOTIDE SEQUENCE</scope>
    <source>
        <strain evidence="3">Tas13</strain>
    </source>
</reference>
<dbReference type="RefSeq" id="WP_212608778.1">
    <property type="nucleotide sequence ID" value="NZ_CP073910.1"/>
</dbReference>
<dbReference type="SUPFAM" id="SSF51735">
    <property type="entry name" value="NAD(P)-binding Rossmann-fold domains"/>
    <property type="match status" value="1"/>
</dbReference>
<dbReference type="InterPro" id="IPR036291">
    <property type="entry name" value="NAD(P)-bd_dom_sf"/>
</dbReference>
<accession>A0A975K5A2</accession>
<dbReference type="AlphaFoldDB" id="A0A975K5A2"/>
<dbReference type="PANTHER" id="PTHR43796">
    <property type="entry name" value="CARBOXYNORSPERMIDINE SYNTHASE"/>
    <property type="match status" value="1"/>
</dbReference>
<dbReference type="KEGG" id="spph:KFK14_19070"/>
<organism evidence="3 4">
    <name type="scientific">Sphingobium phenoxybenzoativorans</name>
    <dbReference type="NCBI Taxonomy" id="1592790"/>
    <lineage>
        <taxon>Bacteria</taxon>
        <taxon>Pseudomonadati</taxon>
        <taxon>Pseudomonadota</taxon>
        <taxon>Alphaproteobacteria</taxon>
        <taxon>Sphingomonadales</taxon>
        <taxon>Sphingomonadaceae</taxon>
        <taxon>Sphingobium</taxon>
    </lineage>
</organism>
<dbReference type="Proteomes" id="UP000681425">
    <property type="component" value="Chromosome"/>
</dbReference>
<evidence type="ECO:0000313" key="3">
    <source>
        <dbReference type="EMBL" id="QUT05086.1"/>
    </source>
</evidence>